<evidence type="ECO:0000313" key="3">
    <source>
        <dbReference type="EMBL" id="AGK59759.1"/>
    </source>
</evidence>
<evidence type="ECO:0000256" key="2">
    <source>
        <dbReference type="SAM" id="Phobius"/>
    </source>
</evidence>
<protein>
    <recommendedName>
        <fullName evidence="5">Conjugal transfer protein TrbK</fullName>
    </recommendedName>
</protein>
<dbReference type="InterPro" id="IPR027587">
    <property type="entry name" value="TrbK"/>
</dbReference>
<dbReference type="HOGENOM" id="CLU_159824_0_1_5"/>
<evidence type="ECO:0000313" key="4">
    <source>
        <dbReference type="Proteomes" id="UP000005952"/>
    </source>
</evidence>
<dbReference type="KEGG" id="hdt:HYPDE_40453"/>
<feature type="transmembrane region" description="Helical" evidence="2">
    <location>
        <begin position="6"/>
        <end position="29"/>
    </location>
</feature>
<reference evidence="3 4" key="1">
    <citation type="journal article" date="2013" name="Genome Announc.">
        <title>Genome sequences for three denitrifying bacterial strains isolated from a uranium- and nitrate-contaminated subsurface environment.</title>
        <authorList>
            <person name="Venkatramanan R."/>
            <person name="Prakash O."/>
            <person name="Woyke T."/>
            <person name="Chain P."/>
            <person name="Goodwin L.A."/>
            <person name="Watson D."/>
            <person name="Brooks S."/>
            <person name="Kostka J.E."/>
            <person name="Green S.J."/>
        </authorList>
    </citation>
    <scope>NUCLEOTIDE SEQUENCE [LARGE SCALE GENOMIC DNA]</scope>
    <source>
        <strain evidence="3 4">1NES1</strain>
    </source>
</reference>
<proteinExistence type="predicted"/>
<accession>N0B800</accession>
<name>N0B800_9HYPH</name>
<evidence type="ECO:0008006" key="5">
    <source>
        <dbReference type="Google" id="ProtNLM"/>
    </source>
</evidence>
<feature type="compositionally biased region" description="Low complexity" evidence="1">
    <location>
        <begin position="88"/>
        <end position="104"/>
    </location>
</feature>
<dbReference type="Pfam" id="PF20084">
    <property type="entry name" value="TrbK"/>
    <property type="match status" value="1"/>
</dbReference>
<keyword evidence="4" id="KW-1185">Reference proteome</keyword>
<sequence length="104" mass="11143">MRGRFLNLPAIARAIGFALVAIAIVAATLHFREAPSRLLDHPAGPATASDPLSDELKRCQVLAAQAKDDADCEAAWAESRRRFFTYQPPSTTAPPAASAKSPDR</sequence>
<feature type="region of interest" description="Disordered" evidence="1">
    <location>
        <begin position="85"/>
        <end position="104"/>
    </location>
</feature>
<dbReference type="STRING" id="670307.HYPDE_40453"/>
<dbReference type="AlphaFoldDB" id="N0B800"/>
<keyword evidence="2" id="KW-0472">Membrane</keyword>
<keyword evidence="2" id="KW-1133">Transmembrane helix</keyword>
<dbReference type="EMBL" id="CP005587">
    <property type="protein sequence ID" value="AGK59759.1"/>
    <property type="molecule type" value="Genomic_DNA"/>
</dbReference>
<dbReference type="OrthoDB" id="9815800at2"/>
<gene>
    <name evidence="3" type="ORF">HYPDE_40453</name>
</gene>
<dbReference type="Proteomes" id="UP000005952">
    <property type="component" value="Chromosome"/>
</dbReference>
<evidence type="ECO:0000256" key="1">
    <source>
        <dbReference type="SAM" id="MobiDB-lite"/>
    </source>
</evidence>
<dbReference type="NCBIfam" id="TIGR04360">
    <property type="entry name" value="other_trbK"/>
    <property type="match status" value="1"/>
</dbReference>
<dbReference type="RefSeq" id="WP_015599774.1">
    <property type="nucleotide sequence ID" value="NC_021172.1"/>
</dbReference>
<keyword evidence="2" id="KW-0812">Transmembrane</keyword>
<organism evidence="3 4">
    <name type="scientific">Hyphomicrobium denitrificans 1NES1</name>
    <dbReference type="NCBI Taxonomy" id="670307"/>
    <lineage>
        <taxon>Bacteria</taxon>
        <taxon>Pseudomonadati</taxon>
        <taxon>Pseudomonadota</taxon>
        <taxon>Alphaproteobacteria</taxon>
        <taxon>Hyphomicrobiales</taxon>
        <taxon>Hyphomicrobiaceae</taxon>
        <taxon>Hyphomicrobium</taxon>
    </lineage>
</organism>